<dbReference type="Proteomes" id="UP000000496">
    <property type="component" value="Chromosome gsn.131"/>
</dbReference>
<dbReference type="AlphaFoldDB" id="F8L5F9"/>
<dbReference type="RefSeq" id="WP_013943762.1">
    <property type="nucleotide sequence ID" value="NC_015713.1"/>
</dbReference>
<organism evidence="1 2">
    <name type="scientific">Simkania negevensis (strain ATCC VR-1471 / DSM 27360 / Z)</name>
    <dbReference type="NCBI Taxonomy" id="331113"/>
    <lineage>
        <taxon>Bacteria</taxon>
        <taxon>Pseudomonadati</taxon>
        <taxon>Chlamydiota</taxon>
        <taxon>Chlamydiia</taxon>
        <taxon>Parachlamydiales</taxon>
        <taxon>Simkaniaceae</taxon>
        <taxon>Simkania</taxon>
    </lineage>
</organism>
<evidence type="ECO:0000313" key="2">
    <source>
        <dbReference type="Proteomes" id="UP000000496"/>
    </source>
</evidence>
<evidence type="ECO:0000313" key="1">
    <source>
        <dbReference type="EMBL" id="CCB89295.1"/>
    </source>
</evidence>
<dbReference type="HOGENOM" id="CLU_448974_0_0_0"/>
<keyword evidence="2" id="KW-1185">Reference proteome</keyword>
<dbReference type="KEGG" id="sng:SNE_A14180"/>
<gene>
    <name evidence="1" type="ordered locus">SNE_A14180</name>
</gene>
<protein>
    <submittedName>
        <fullName evidence="1">Uncharacterized protein</fullName>
    </submittedName>
</protein>
<dbReference type="STRING" id="331113.SNE_A14180"/>
<name>F8L5F9_SIMNZ</name>
<reference evidence="1 2" key="2">
    <citation type="journal article" date="2011" name="Mol. Biol. Evol.">
        <title>Unity in variety--the pan-genome of the Chlamydiae.</title>
        <authorList>
            <person name="Collingro A."/>
            <person name="Tischler P."/>
            <person name="Weinmaier T."/>
            <person name="Penz T."/>
            <person name="Heinz E."/>
            <person name="Brunham R.C."/>
            <person name="Read T.D."/>
            <person name="Bavoil P.M."/>
            <person name="Sachse K."/>
            <person name="Kahane S."/>
            <person name="Friedman M.G."/>
            <person name="Rattei T."/>
            <person name="Myers G.S."/>
            <person name="Horn M."/>
        </authorList>
    </citation>
    <scope>NUCLEOTIDE SEQUENCE [LARGE SCALE GENOMIC DNA]</scope>
    <source>
        <strain evidence="2">ATCC VR-1471 / Z</strain>
    </source>
</reference>
<sequence length="608" mass="70581">MTANLDSALNSASKVLETRLSKASPLFLDAKFNVVSDEKYKGKIETIVEWMQEQHWAVHNPTVFQTVERLRVTIGLIYKEDPLCKKMLELFQISILWRKNIAKSNEYTAFLQMQLSYLHAGKVFFKIIKEEAQNGWTVCVSDENRKKVDIHLVGVRSGQGGAIYSCNYSGTSSEALALSIQASCAMVEDGQITLNPHLEKIPKTKFLQEFRSSNPDVCFVAHQHLTHIEGEKCIKFAEQNGKLFTQIFLKTYLSSTDPNNPAFKEFIAFHGKTFPLLFSYFKTVSDYFANCGFEVDFEADEYKRRLRFMEPLEEEVNRSALDYAFYRRELNDLFRGNCRALKGRNVSIILSSIFDTTHEAFLDPHRTLPSTKNYQQIMVEPPFQLEFDKRREHLLKLLEVGPVEEVISTANLETIATIENWEEKVQLRRKVPIKLLYPPHVTRWFDDLEATLETKQYARQTLGAKKLATLFHAFPKIVDQFVGTQYSLQTTYNNPRIQQIDTLYAIPVEIRFLEKTYRGFLHYVVDIKTGICYHRCFWDRSKGFHEDLVTRQIWKSIDFPSLEESAAQSIEKLTSFQIDTERLQFNAYYGFIRLTIEKGSITLFRVES</sequence>
<proteinExistence type="predicted"/>
<accession>F8L5F9</accession>
<dbReference type="EMBL" id="FR872582">
    <property type="protein sequence ID" value="CCB89295.1"/>
    <property type="molecule type" value="Genomic_DNA"/>
</dbReference>
<reference key="1">
    <citation type="journal article" date="2011" name="Mol. Biol. Evol.">
        <title>Unity in variety -- the pan-genome of the Chlamydiae.</title>
        <authorList>
            <person name="Collingro A."/>
            <person name="Tischler P."/>
            <person name="Weinmaier T."/>
            <person name="Penz T."/>
            <person name="Heinz E."/>
            <person name="Brunham R.C."/>
            <person name="Read T.D."/>
            <person name="Bavoil P.M."/>
            <person name="Sachse K."/>
            <person name="Kahane S."/>
            <person name="Friedman M.G."/>
            <person name="Rattei T."/>
            <person name="Myers G.S.A."/>
            <person name="Horn M."/>
        </authorList>
    </citation>
    <scope>NUCLEOTIDE SEQUENCE</scope>
    <source>
        <strain>Z</strain>
    </source>
</reference>